<name>A0AA36GZ21_CYLNA</name>
<dbReference type="PANTHER" id="PTHR37326:SF1">
    <property type="entry name" value="BLL3975 PROTEIN"/>
    <property type="match status" value="1"/>
</dbReference>
<evidence type="ECO:0000313" key="1">
    <source>
        <dbReference type="EMBL" id="CAJ0600780.1"/>
    </source>
</evidence>
<keyword evidence="2" id="KW-1185">Reference proteome</keyword>
<dbReference type="InterPro" id="IPR053138">
    <property type="entry name" value="N-alpha-Ac-DABA_deacetylase"/>
</dbReference>
<evidence type="ECO:0000313" key="2">
    <source>
        <dbReference type="Proteomes" id="UP001176961"/>
    </source>
</evidence>
<comment type="caution">
    <text evidence="1">The sequence shown here is derived from an EMBL/GenBank/DDBJ whole genome shotgun (WGS) entry which is preliminary data.</text>
</comment>
<proteinExistence type="predicted"/>
<dbReference type="SUPFAM" id="SSF53187">
    <property type="entry name" value="Zn-dependent exopeptidases"/>
    <property type="match status" value="1"/>
</dbReference>
<sequence>MRGDEYQQMCVCAMLIKKLKAMEAQCLIKGDAGIVVIPSAAQFSMNVGYNLGETTQRLADSIFTAVRDYDYGIQLASYHISGDFVPHVRSMQTGFQDNSIAADFGVAYNVIREPQPIDTTTLNYNWQVFETCAFSLYSGPTSRVDVVAAEKSVEDILRFLKKRGVISAEAEISDGEAVIELNENELVKVLTHEAGFLHKLVKPGDTVEEGQVLAEIIDPYEAEKLEELKAPCKGIVFFSRVAEVIAQNEIIFSIKAE</sequence>
<accession>A0AA36GZ21</accession>
<gene>
    <name evidence="1" type="ORF">CYNAS_LOCUS12763</name>
</gene>
<dbReference type="Proteomes" id="UP001176961">
    <property type="component" value="Unassembled WGS sequence"/>
</dbReference>
<protein>
    <submittedName>
        <fullName evidence="1">Uncharacterized protein</fullName>
    </submittedName>
</protein>
<dbReference type="AlphaFoldDB" id="A0AA36GZ21"/>
<reference evidence="1" key="1">
    <citation type="submission" date="2023-07" db="EMBL/GenBank/DDBJ databases">
        <authorList>
            <consortium name="CYATHOMIX"/>
        </authorList>
    </citation>
    <scope>NUCLEOTIDE SEQUENCE</scope>
    <source>
        <strain evidence="1">N/A</strain>
    </source>
</reference>
<dbReference type="EMBL" id="CATQJL010000300">
    <property type="protein sequence ID" value="CAJ0600780.1"/>
    <property type="molecule type" value="Genomic_DNA"/>
</dbReference>
<dbReference type="PANTHER" id="PTHR37326">
    <property type="entry name" value="BLL3975 PROTEIN"/>
    <property type="match status" value="1"/>
</dbReference>
<dbReference type="Gene3D" id="3.40.630.10">
    <property type="entry name" value="Zn peptidases"/>
    <property type="match status" value="1"/>
</dbReference>
<organism evidence="1 2">
    <name type="scientific">Cylicocyclus nassatus</name>
    <name type="common">Nematode worm</name>
    <dbReference type="NCBI Taxonomy" id="53992"/>
    <lineage>
        <taxon>Eukaryota</taxon>
        <taxon>Metazoa</taxon>
        <taxon>Ecdysozoa</taxon>
        <taxon>Nematoda</taxon>
        <taxon>Chromadorea</taxon>
        <taxon>Rhabditida</taxon>
        <taxon>Rhabditina</taxon>
        <taxon>Rhabditomorpha</taxon>
        <taxon>Strongyloidea</taxon>
        <taxon>Strongylidae</taxon>
        <taxon>Cylicocyclus</taxon>
    </lineage>
</organism>